<dbReference type="EMBL" id="FNAJ01000016">
    <property type="protein sequence ID" value="SDE97891.1"/>
    <property type="molecule type" value="Genomic_DNA"/>
</dbReference>
<protein>
    <submittedName>
        <fullName evidence="1">Uncharacterized protein</fullName>
    </submittedName>
</protein>
<dbReference type="AlphaFoldDB" id="A0A511H4F6"/>
<comment type="caution">
    <text evidence="1">The sequence shown here is derived from an EMBL/GenBank/DDBJ whole genome shotgun (WGS) entry which is preliminary data.</text>
</comment>
<dbReference type="EMBL" id="BJVY01000001">
    <property type="protein sequence ID" value="GEL68264.1"/>
    <property type="molecule type" value="Genomic_DNA"/>
</dbReference>
<evidence type="ECO:0000313" key="4">
    <source>
        <dbReference type="Proteomes" id="UP000321224"/>
    </source>
</evidence>
<dbReference type="Proteomes" id="UP000198717">
    <property type="component" value="Unassembled WGS sequence"/>
</dbReference>
<reference evidence="1 4" key="2">
    <citation type="submission" date="2019-07" db="EMBL/GenBank/DDBJ databases">
        <title>Whole genome shotgun sequence of Myxococcus virescens NBRC 100334.</title>
        <authorList>
            <person name="Hosoyama A."/>
            <person name="Uohara A."/>
            <person name="Ohji S."/>
            <person name="Ichikawa N."/>
        </authorList>
    </citation>
    <scope>NUCLEOTIDE SEQUENCE [LARGE SCALE GENOMIC DNA]</scope>
    <source>
        <strain evidence="1 4">NBRC 100334</strain>
    </source>
</reference>
<evidence type="ECO:0000313" key="2">
    <source>
        <dbReference type="EMBL" id="SDE97891.1"/>
    </source>
</evidence>
<name>A0A511H4F6_9BACT</name>
<evidence type="ECO:0000313" key="3">
    <source>
        <dbReference type="Proteomes" id="UP000198717"/>
    </source>
</evidence>
<keyword evidence="3" id="KW-1185">Reference proteome</keyword>
<proteinExistence type="predicted"/>
<sequence length="395" mass="43745">MAGGFHAEDGADLVGDDDFFDAFGEDLRTTLNLDTWSQGLDLESVMARFRKEIASAVDKEGAVKKIIRQQVLPKISANARGGAKEAGVYRATPEELATVHQSLLFSGKVEAVNSISTSHESLPIGITQIGIAAVGYGGTSGTFSQRLFRKEMSDQRSNPVQEALACINQRMDRSASPRERSLSKLARRGIKTYAERAVLVDKSEAEWRIGHGNPCAYELITGSGYMGLLRESIHVLRRLILQQKKFVFVPSTLEERGILTIGHALQAGEYVIFETLERYGKRVIEQWKYGDRSQNFAARFVQECCPEVISGVFRASERTPPRSFYAHRDHVHLAARVAMADSILRPDRGFPMLLDVAEASCRSAFGEDGFMGLVHDAYAQAGANLEFFNEHTKSH</sequence>
<reference evidence="2 3" key="1">
    <citation type="submission" date="2016-10" db="EMBL/GenBank/DDBJ databases">
        <authorList>
            <person name="Varghese N."/>
            <person name="Submissions S."/>
        </authorList>
    </citation>
    <scope>NUCLEOTIDE SEQUENCE [LARGE SCALE GENOMIC DNA]</scope>
    <source>
        <strain evidence="2 3">DSM 2260</strain>
    </source>
</reference>
<evidence type="ECO:0000313" key="1">
    <source>
        <dbReference type="EMBL" id="GEL68264.1"/>
    </source>
</evidence>
<dbReference type="Proteomes" id="UP000321224">
    <property type="component" value="Unassembled WGS sequence"/>
</dbReference>
<dbReference type="RefSeq" id="WP_090494087.1">
    <property type="nucleotide sequence ID" value="NZ_BJVY01000001.1"/>
</dbReference>
<gene>
    <name evidence="1" type="ORF">MVI01_00480</name>
    <name evidence="2" type="ORF">SAMN04488504_11653</name>
</gene>
<accession>A0A511H4F6</accession>
<organism evidence="1 4">
    <name type="scientific">Myxococcus virescens</name>
    <dbReference type="NCBI Taxonomy" id="83456"/>
    <lineage>
        <taxon>Bacteria</taxon>
        <taxon>Pseudomonadati</taxon>
        <taxon>Myxococcota</taxon>
        <taxon>Myxococcia</taxon>
        <taxon>Myxococcales</taxon>
        <taxon>Cystobacterineae</taxon>
        <taxon>Myxococcaceae</taxon>
        <taxon>Myxococcus</taxon>
    </lineage>
</organism>